<dbReference type="Proteomes" id="UP000234681">
    <property type="component" value="Chromosome X"/>
</dbReference>
<accession>A6KL93</accession>
<organism evidence="1 2">
    <name type="scientific">Rattus norvegicus</name>
    <name type="common">Rat</name>
    <dbReference type="NCBI Taxonomy" id="10116"/>
    <lineage>
        <taxon>Eukaryota</taxon>
        <taxon>Metazoa</taxon>
        <taxon>Chordata</taxon>
        <taxon>Craniata</taxon>
        <taxon>Vertebrata</taxon>
        <taxon>Euteleostomi</taxon>
        <taxon>Mammalia</taxon>
        <taxon>Eutheria</taxon>
        <taxon>Euarchontoglires</taxon>
        <taxon>Glires</taxon>
        <taxon>Rodentia</taxon>
        <taxon>Myomorpha</taxon>
        <taxon>Muroidea</taxon>
        <taxon>Muridae</taxon>
        <taxon>Murinae</taxon>
        <taxon>Rattus</taxon>
    </lineage>
</organism>
<name>A6KL93_RAT</name>
<evidence type="ECO:0000313" key="2">
    <source>
        <dbReference type="Proteomes" id="UP000234681"/>
    </source>
</evidence>
<dbReference type="EMBL" id="CH474063">
    <property type="protein sequence ID" value="EDL86327.1"/>
    <property type="molecule type" value="Genomic_DNA"/>
</dbReference>
<dbReference type="AlphaFoldDB" id="A6KL93"/>
<proteinExistence type="predicted"/>
<evidence type="ECO:0000313" key="1">
    <source>
        <dbReference type="EMBL" id="EDL86327.1"/>
    </source>
</evidence>
<sequence>MGSQCILQHQSTRVCSCLVRGRKTGFTKDADSSPVHCFKKLGPKFFKNFFLFSAIRQLINIPSSVSEQFLKNFSSNKGMTKGFKFFQ</sequence>
<feature type="non-terminal residue" evidence="1">
    <location>
        <position position="87"/>
    </location>
</feature>
<gene>
    <name evidence="1" type="ORF">rCG_38915</name>
</gene>
<protein>
    <submittedName>
        <fullName evidence="1">RCG38915</fullName>
    </submittedName>
</protein>
<reference evidence="1 2" key="1">
    <citation type="submission" date="2005-09" db="EMBL/GenBank/DDBJ databases">
        <authorList>
            <person name="Mural R.J."/>
            <person name="Li P.W."/>
            <person name="Adams M.D."/>
            <person name="Amanatides P.G."/>
            <person name="Baden-Tillson H."/>
            <person name="Barnstead M."/>
            <person name="Chin S.H."/>
            <person name="Dew I."/>
            <person name="Evans C.A."/>
            <person name="Ferriera S."/>
            <person name="Flanigan M."/>
            <person name="Fosler C."/>
            <person name="Glodek A."/>
            <person name="Gu Z."/>
            <person name="Holt R.A."/>
            <person name="Jennings D."/>
            <person name="Kraft C.L."/>
            <person name="Lu F."/>
            <person name="Nguyen T."/>
            <person name="Nusskern D.R."/>
            <person name="Pfannkoch C.M."/>
            <person name="Sitter C."/>
            <person name="Sutton G.G."/>
            <person name="Venter J.C."/>
            <person name="Wang Z."/>
            <person name="Woodage T."/>
            <person name="Zheng X.H."/>
            <person name="Zhong F."/>
        </authorList>
    </citation>
    <scope>NUCLEOTIDE SEQUENCE [LARGE SCALE GENOMIC DNA]</scope>
    <source>
        <strain>BN</strain>
        <strain evidence="2">Sprague-Dawley</strain>
    </source>
</reference>